<sequence length="171" mass="19960">MRQSALVAPTNKSRCRTQLERHMTEHEEDREVRHLLSDEPVYHRTNNHPAIVLSRTDEAEDRIVVCLSTSFGGCPLHEAMWTNYRRRTEEYLKFEDPDIHNASNWDLCLDGGLFMKRKGYADCRDLLVVGWRGTTKYSDAYGNAFKLSAELLQLLLERVDRCIGYRPSREQ</sequence>
<accession>A0A9P4UNK9</accession>
<dbReference type="AlphaFoldDB" id="A0A9P4UNK9"/>
<evidence type="ECO:0000313" key="1">
    <source>
        <dbReference type="EMBL" id="KAF2720809.1"/>
    </source>
</evidence>
<keyword evidence="2" id="KW-1185">Reference proteome</keyword>
<dbReference type="Proteomes" id="UP000799441">
    <property type="component" value="Unassembled WGS sequence"/>
</dbReference>
<organism evidence="1 2">
    <name type="scientific">Polychaeton citri CBS 116435</name>
    <dbReference type="NCBI Taxonomy" id="1314669"/>
    <lineage>
        <taxon>Eukaryota</taxon>
        <taxon>Fungi</taxon>
        <taxon>Dikarya</taxon>
        <taxon>Ascomycota</taxon>
        <taxon>Pezizomycotina</taxon>
        <taxon>Dothideomycetes</taxon>
        <taxon>Dothideomycetidae</taxon>
        <taxon>Capnodiales</taxon>
        <taxon>Capnodiaceae</taxon>
        <taxon>Polychaeton</taxon>
    </lineage>
</organism>
<gene>
    <name evidence="1" type="ORF">K431DRAFT_87695</name>
</gene>
<name>A0A9P4UNK9_9PEZI</name>
<evidence type="ECO:0000313" key="2">
    <source>
        <dbReference type="Proteomes" id="UP000799441"/>
    </source>
</evidence>
<protein>
    <submittedName>
        <fullName evidence="1">Uncharacterized protein</fullName>
    </submittedName>
</protein>
<proteinExistence type="predicted"/>
<dbReference type="EMBL" id="MU003796">
    <property type="protein sequence ID" value="KAF2720809.1"/>
    <property type="molecule type" value="Genomic_DNA"/>
</dbReference>
<reference evidence="1" key="1">
    <citation type="journal article" date="2020" name="Stud. Mycol.">
        <title>101 Dothideomycetes genomes: a test case for predicting lifestyles and emergence of pathogens.</title>
        <authorList>
            <person name="Haridas S."/>
            <person name="Albert R."/>
            <person name="Binder M."/>
            <person name="Bloem J."/>
            <person name="Labutti K."/>
            <person name="Salamov A."/>
            <person name="Andreopoulos B."/>
            <person name="Baker S."/>
            <person name="Barry K."/>
            <person name="Bills G."/>
            <person name="Bluhm B."/>
            <person name="Cannon C."/>
            <person name="Castanera R."/>
            <person name="Culley D."/>
            <person name="Daum C."/>
            <person name="Ezra D."/>
            <person name="Gonzalez J."/>
            <person name="Henrissat B."/>
            <person name="Kuo A."/>
            <person name="Liang C."/>
            <person name="Lipzen A."/>
            <person name="Lutzoni F."/>
            <person name="Magnuson J."/>
            <person name="Mondo S."/>
            <person name="Nolan M."/>
            <person name="Ohm R."/>
            <person name="Pangilinan J."/>
            <person name="Park H.-J."/>
            <person name="Ramirez L."/>
            <person name="Alfaro M."/>
            <person name="Sun H."/>
            <person name="Tritt A."/>
            <person name="Yoshinaga Y."/>
            <person name="Zwiers L.-H."/>
            <person name="Turgeon B."/>
            <person name="Goodwin S."/>
            <person name="Spatafora J."/>
            <person name="Crous P."/>
            <person name="Grigoriev I."/>
        </authorList>
    </citation>
    <scope>NUCLEOTIDE SEQUENCE</scope>
    <source>
        <strain evidence="1">CBS 116435</strain>
    </source>
</reference>
<comment type="caution">
    <text evidence="1">The sequence shown here is derived from an EMBL/GenBank/DDBJ whole genome shotgun (WGS) entry which is preliminary data.</text>
</comment>